<keyword evidence="2" id="KW-0175">Coiled coil</keyword>
<dbReference type="Pfam" id="PF07703">
    <property type="entry name" value="A2M_BRD"/>
    <property type="match status" value="1"/>
</dbReference>
<dbReference type="InterPro" id="IPR051802">
    <property type="entry name" value="YfhM-like"/>
</dbReference>
<dbReference type="OrthoDB" id="1904927at2759"/>
<feature type="domain" description="Alpha-2-macroglobulin" evidence="4">
    <location>
        <begin position="1269"/>
        <end position="1359"/>
    </location>
</feature>
<dbReference type="SMART" id="SM01360">
    <property type="entry name" value="A2M"/>
    <property type="match status" value="1"/>
</dbReference>
<dbReference type="Gene3D" id="2.60.40.3710">
    <property type="match status" value="1"/>
</dbReference>
<name>A0A8S1JH92_9CHLO</name>
<dbReference type="Proteomes" id="UP000708148">
    <property type="component" value="Unassembled WGS sequence"/>
</dbReference>
<dbReference type="GO" id="GO:0004866">
    <property type="term" value="F:endopeptidase inhibitor activity"/>
    <property type="evidence" value="ECO:0007669"/>
    <property type="project" value="InterPro"/>
</dbReference>
<protein>
    <recommendedName>
        <fullName evidence="7">Alpha-2-macroglobulin</fullName>
    </recommendedName>
</protein>
<keyword evidence="1" id="KW-0732">Signal</keyword>
<dbReference type="Pfam" id="PF17973">
    <property type="entry name" value="bMG10"/>
    <property type="match status" value="1"/>
</dbReference>
<dbReference type="InterPro" id="IPR014755">
    <property type="entry name" value="Cu-Rt/internalin_Ig-like"/>
</dbReference>
<dbReference type="Gene3D" id="2.60.40.1930">
    <property type="match status" value="1"/>
</dbReference>
<accession>A0A8S1JH92</accession>
<dbReference type="CDD" id="cd02891">
    <property type="entry name" value="A2M_like"/>
    <property type="match status" value="1"/>
</dbReference>
<proteinExistence type="predicted"/>
<dbReference type="InterPro" id="IPR041246">
    <property type="entry name" value="Bact_MG10"/>
</dbReference>
<dbReference type="Gene3D" id="2.60.40.1220">
    <property type="match status" value="1"/>
</dbReference>
<dbReference type="SMART" id="SM01359">
    <property type="entry name" value="A2M_N_2"/>
    <property type="match status" value="1"/>
</dbReference>
<dbReference type="InterPro" id="IPR008930">
    <property type="entry name" value="Terpenoid_cyclase/PrenylTrfase"/>
</dbReference>
<feature type="domain" description="Alpha-2-macroglobulin bait region" evidence="3">
    <location>
        <begin position="1058"/>
        <end position="1206"/>
    </location>
</feature>
<dbReference type="Pfam" id="PF01835">
    <property type="entry name" value="MG2"/>
    <property type="match status" value="1"/>
</dbReference>
<sequence length="1973" mass="215986">MMTMGSGRCLSRSTNLAKLHGSRIYSDLPPTLLETLPTDGTAWDGGPVTFTFDQPLEPASTIAFSVEPTLAGDVVITESTLTFTPTAVPLPGARYHLLIDADATGTNGLALGTPVEISLVAATPLTVTSTQPSDGSEEIDIDSQIVIVFNKPVVELVGIDAQGTLPQPLTIEPAVDGKGEWLNTSIYVFQPALGLAGGTAYAVTVADLTGLNGEVLEPHSFSFTTASPIVTDVQSRSATMPYSSGPAIPPDSTFQISFSQPMDRESTEAALTLLQLADERLVAIDAFTWAEDSRTLTVTPTAPLDFGAEYQVTVDEAAQPASRQGNLRELYSETFQVVPLPAVANTVPLDGATEIPPDVSVVIRFNTALSETTVLPNISVTPTLTNTQVYSYFRSWENAAEVSWVKEADTTYTITVGADIADPYGNTLGDPYIFSFATGDHSSFVRMGIDRFTHFSAYTETRVSTLYRNVSSVDTRLYQLPIEEVLRLAGQNQWEIWQNYSVPDPDQNLLWERNYEPIVGSNVTARQVITLTDSAGDLLAPGFYLLEVTYPERDPEEDQGDPFANPTQALIVLSNNNLLLKKSTVGDSLAWVTDLQTGRPVGDLSVRFFHSSGSDETATNDDGIARIPLDLDSENSWTPVIAMSGNPGDPNFAATSSEWNEGIGPWDFSISGGYGVEPYQTYFYTDRPIYRPGQTIYWKGIIRQLVADQYELPATDLPVTIIIRDDQGEMLLEENHTPSANGTLNGELTLSPDAVTGFYYMEARLQIAPDRTVYGGAGIQVAAYRKPEFEINVSSDQIDYLNGDTVNVTVQANYFSGGPLANAPITWRLLSEPYFFNWQDADGRYYSFTPYDPETEDYDPYRRAFTTGMVREGIGTTNGDGTFTLELPADLSMALQSQRWTIDVTVQSPTNQFVSGRTAFPVHKGEFYIGLRPRSYVAQVGEAAEIDLVTITPQGFAYPGSEVDVTIYEFNWNSVYAQSADGTFAWQTSVERTPVFTTSVLTPRSGMETITWTPETGGQYQIAATSRDDRGNEISSAAFLWAGGRSFVAWPRENNDRIELVADKELYVPGETAKILVPSPFTGTVEALLTLERGGVLESQLVTLNGNSETLAIPITADHIPNIFVSVVLVKGVDTSNPTPAMRLGYVQLNVDTAEKALTIEVAPSAETVQPRDSVSYTLTILDHLGESVADAEVSVALIDKAVLSLAEGDTRPLLDIFYYERPLGVTTGASLNINRDRLSQQLSEGAKGGGGGGGGMGLLEVRENFPDVAYWRAALTTDENGEISFNVTLPDNLTTWTLAAKAVTAATLVGETTNDIVATKELQIRPLVPRFFTAGDEAQVSAVIRNTSEQDIDEGWLTFNISGSDIDFDTNQERFTVAASEEIRINVPIATSSTVTEVVIHFTADVEEGPALRDSVRLRIPVKRYETPEVVGTAGTVPPEGRLEAIRLPQNATENGELAMTLEPSLAAGMRDGLTYLEHFEYECNEQTVSRFLPNLFTVRALNQLEIENQELERKLNFQLGIGVQRLVSRQNDDGGWGYWPGEESTPFVTSYVLWGLVNAKAIEYTVPQRTLESAADYLDRQFQAPDAVASDWQLNEMAFMNFVLAEMGQGDPGRAVTLYAVRERLSYYGQALLAMTLANLDEDGGLNPRAQTLLNDLYGAAQLSATGAAWHEENTDWWTLNTDTRTTSMVLAAFVRLDPKQPLLPMVVRWLMSAREAGRWATTQENAWAIIALTDWMAASGELEGNYDWTVALNGNEIGAGSITPESINTQVQLQVAVAELLRDEANALQMTRSDREPSGRGQLYYTTHLRYYLDALAIDARDRGIVVDRRFELDGQSVQAASVGDVISVTVTIVAPSALHHALIEVPIPAGTEPIDPRLATTSAQYDEYGQIVPVDDGRPWWWWTPTHIDLRDEKMALIATYLPAGTYEYTFQVQATVPGEYRVLPVHGEMMYFPEVWGRSAGALFVVRE</sequence>
<evidence type="ECO:0000313" key="6">
    <source>
        <dbReference type="Proteomes" id="UP000708148"/>
    </source>
</evidence>
<dbReference type="InterPro" id="IPR011625">
    <property type="entry name" value="A2M_N_BRD"/>
</dbReference>
<evidence type="ECO:0000259" key="3">
    <source>
        <dbReference type="SMART" id="SM01359"/>
    </source>
</evidence>
<dbReference type="InterPro" id="IPR041462">
    <property type="entry name" value="Bact_A2M_MG6"/>
</dbReference>
<dbReference type="InterPro" id="IPR032812">
    <property type="entry name" value="SbsA_Ig"/>
</dbReference>
<dbReference type="EMBL" id="CAJHUC010002382">
    <property type="protein sequence ID" value="CAD7703729.1"/>
    <property type="molecule type" value="Genomic_DNA"/>
</dbReference>
<dbReference type="Gene3D" id="1.50.10.20">
    <property type="match status" value="1"/>
</dbReference>
<dbReference type="Gene3D" id="2.20.130.20">
    <property type="match status" value="1"/>
</dbReference>
<dbReference type="Pfam" id="PF17962">
    <property type="entry name" value="bMG6"/>
    <property type="match status" value="1"/>
</dbReference>
<evidence type="ECO:0000256" key="1">
    <source>
        <dbReference type="ARBA" id="ARBA00022729"/>
    </source>
</evidence>
<gene>
    <name evidence="5" type="ORF">OSTQU699_LOCUS9086</name>
</gene>
<dbReference type="GO" id="GO:0005615">
    <property type="term" value="C:extracellular space"/>
    <property type="evidence" value="ECO:0007669"/>
    <property type="project" value="InterPro"/>
</dbReference>
<dbReference type="PANTHER" id="PTHR40094:SF1">
    <property type="entry name" value="UBIQUITIN DOMAIN-CONTAINING PROTEIN"/>
    <property type="match status" value="1"/>
</dbReference>
<dbReference type="InterPro" id="IPR002890">
    <property type="entry name" value="MG2"/>
</dbReference>
<dbReference type="Pfam" id="PF13205">
    <property type="entry name" value="Big_5"/>
    <property type="match status" value="3"/>
</dbReference>
<feature type="coiled-coil region" evidence="2">
    <location>
        <begin position="1496"/>
        <end position="1523"/>
    </location>
</feature>
<dbReference type="SUPFAM" id="SSF48239">
    <property type="entry name" value="Terpenoid cyclases/Protein prenyltransferases"/>
    <property type="match status" value="1"/>
</dbReference>
<dbReference type="InterPro" id="IPR011626">
    <property type="entry name" value="Alpha-macroglobulin_TED"/>
</dbReference>
<keyword evidence="6" id="KW-1185">Reference proteome</keyword>
<dbReference type="Pfam" id="PF00207">
    <property type="entry name" value="A2M"/>
    <property type="match status" value="1"/>
</dbReference>
<evidence type="ECO:0000313" key="5">
    <source>
        <dbReference type="EMBL" id="CAD7703729.1"/>
    </source>
</evidence>
<evidence type="ECO:0000256" key="2">
    <source>
        <dbReference type="SAM" id="Coils"/>
    </source>
</evidence>
<comment type="caution">
    <text evidence="5">The sequence shown here is derived from an EMBL/GenBank/DDBJ whole genome shotgun (WGS) entry which is preliminary data.</text>
</comment>
<evidence type="ECO:0008006" key="7">
    <source>
        <dbReference type="Google" id="ProtNLM"/>
    </source>
</evidence>
<organism evidence="5 6">
    <name type="scientific">Ostreobium quekettii</name>
    <dbReference type="NCBI Taxonomy" id="121088"/>
    <lineage>
        <taxon>Eukaryota</taxon>
        <taxon>Viridiplantae</taxon>
        <taxon>Chlorophyta</taxon>
        <taxon>core chlorophytes</taxon>
        <taxon>Ulvophyceae</taxon>
        <taxon>TCBD clade</taxon>
        <taxon>Bryopsidales</taxon>
        <taxon>Ostreobineae</taxon>
        <taxon>Ostreobiaceae</taxon>
        <taxon>Ostreobium</taxon>
    </lineage>
</organism>
<dbReference type="Pfam" id="PF07678">
    <property type="entry name" value="TED_complement"/>
    <property type="match status" value="1"/>
</dbReference>
<dbReference type="InterPro" id="IPR001599">
    <property type="entry name" value="Macroglobln_a2"/>
</dbReference>
<dbReference type="PANTHER" id="PTHR40094">
    <property type="entry name" value="ALPHA-2-MACROGLOBULIN HOMOLOG"/>
    <property type="match status" value="1"/>
</dbReference>
<evidence type="ECO:0000259" key="4">
    <source>
        <dbReference type="SMART" id="SM01360"/>
    </source>
</evidence>
<reference evidence="5" key="1">
    <citation type="submission" date="2020-12" db="EMBL/GenBank/DDBJ databases">
        <authorList>
            <person name="Iha C."/>
        </authorList>
    </citation>
    <scope>NUCLEOTIDE SEQUENCE</scope>
</reference>